<dbReference type="RefSeq" id="WP_147657690.1">
    <property type="nucleotide sequence ID" value="NZ_BMFM01000001.1"/>
</dbReference>
<dbReference type="KEGG" id="yti:FNA67_19350"/>
<dbReference type="AlphaFoldDB" id="A0A5B9DSK6"/>
<reference evidence="1 2" key="1">
    <citation type="journal article" date="2015" name="Int. J. Syst. Evol. Microbiol.">
        <title>Youhaiella tibetensis gen. nov., sp. nov., isolated from subsurface sediment.</title>
        <authorList>
            <person name="Wang Y.X."/>
            <person name="Huang F.Q."/>
            <person name="Nogi Y."/>
            <person name="Pang S.J."/>
            <person name="Wang P.K."/>
            <person name="Lv J."/>
        </authorList>
    </citation>
    <scope>NUCLEOTIDE SEQUENCE [LARGE SCALE GENOMIC DNA]</scope>
    <source>
        <strain evidence="2">fig4</strain>
    </source>
</reference>
<dbReference type="InterPro" id="IPR052948">
    <property type="entry name" value="Low_temp-induced_all0457"/>
</dbReference>
<evidence type="ECO:0000313" key="2">
    <source>
        <dbReference type="Proteomes" id="UP000321062"/>
    </source>
</evidence>
<dbReference type="EMBL" id="CP041690">
    <property type="protein sequence ID" value="QEE22187.1"/>
    <property type="molecule type" value="Genomic_DNA"/>
</dbReference>
<dbReference type="OrthoDB" id="8455189at2"/>
<dbReference type="PANTHER" id="PTHR36109:SF2">
    <property type="entry name" value="MEMBRANE PROTEIN"/>
    <property type="match status" value="1"/>
</dbReference>
<gene>
    <name evidence="1" type="ORF">FNA67_19350</name>
</gene>
<dbReference type="Proteomes" id="UP000321062">
    <property type="component" value="Chromosome"/>
</dbReference>
<evidence type="ECO:0008006" key="3">
    <source>
        <dbReference type="Google" id="ProtNLM"/>
    </source>
</evidence>
<evidence type="ECO:0000313" key="1">
    <source>
        <dbReference type="EMBL" id="QEE22187.1"/>
    </source>
</evidence>
<name>A0A5B9DSK6_9HYPH</name>
<sequence length="200" mass="20554">MAVITGLFDTQEEAAVAVRALKDAGIEDSDISLIANRVDSDLAREIEVADDAGAGAGLGAMVGGAGGLLAGLGLLTIPGIGPVVAGGWLLATAVGTVAGAVIGGAAGGLIGALTEAGVSEEDAHFYAEGVRRGGTLVTVRVAGAAAERAEEILGDTERVDVQTRRAEYEREGWERFEEDAEPFSPEEIRDHRSLYNRNPI</sequence>
<organism evidence="1 2">
    <name type="scientific">Paradevosia tibetensis</name>
    <dbReference type="NCBI Taxonomy" id="1447062"/>
    <lineage>
        <taxon>Bacteria</taxon>
        <taxon>Pseudomonadati</taxon>
        <taxon>Pseudomonadota</taxon>
        <taxon>Alphaproteobacteria</taxon>
        <taxon>Hyphomicrobiales</taxon>
        <taxon>Devosiaceae</taxon>
        <taxon>Paradevosia</taxon>
    </lineage>
</organism>
<dbReference type="PANTHER" id="PTHR36109">
    <property type="entry name" value="MEMBRANE PROTEIN-RELATED"/>
    <property type="match status" value="1"/>
</dbReference>
<accession>A0A5B9DSK6</accession>
<keyword evidence="2" id="KW-1185">Reference proteome</keyword>
<protein>
    <recommendedName>
        <fullName evidence="3">General stress protein 17M-like domain-containing protein</fullName>
    </recommendedName>
</protein>
<proteinExistence type="predicted"/>